<comment type="caution">
    <text evidence="1">The sequence shown here is derived from an EMBL/GenBank/DDBJ whole genome shotgun (WGS) entry which is preliminary data.</text>
</comment>
<reference evidence="1 2" key="1">
    <citation type="submission" date="2018-07" db="EMBL/GenBank/DDBJ databases">
        <title>Comparative genomes isolates from brazilian mangrove.</title>
        <authorList>
            <person name="De Araujo J.E."/>
            <person name="Taketani R.G."/>
            <person name="Silva M.C.P."/>
            <person name="Lourenco M.V."/>
            <person name="Oliveira V.M."/>
            <person name="Andreote F.D."/>
        </authorList>
    </citation>
    <scope>NUCLEOTIDE SEQUENCE [LARGE SCALE GENOMIC DNA]</scope>
    <source>
        <strain evidence="1 2">HEX PRIS-MGV</strain>
    </source>
</reference>
<dbReference type="EMBL" id="QPEX01000028">
    <property type="protein sequence ID" value="RCS47754.1"/>
    <property type="molecule type" value="Genomic_DNA"/>
</dbReference>
<dbReference type="Proteomes" id="UP000253562">
    <property type="component" value="Unassembled WGS sequence"/>
</dbReference>
<gene>
    <name evidence="1" type="ORF">DTL42_14655</name>
</gene>
<evidence type="ECO:0000313" key="1">
    <source>
        <dbReference type="EMBL" id="RCS47754.1"/>
    </source>
</evidence>
<accession>A0A368KSQ9</accession>
<dbReference type="AlphaFoldDB" id="A0A368KSQ9"/>
<protein>
    <submittedName>
        <fullName evidence="1">Uncharacterized protein</fullName>
    </submittedName>
</protein>
<name>A0A368KSQ9_9BACT</name>
<organism evidence="1 2">
    <name type="scientific">Bremerella cremea</name>
    <dbReference type="NCBI Taxonomy" id="1031537"/>
    <lineage>
        <taxon>Bacteria</taxon>
        <taxon>Pseudomonadati</taxon>
        <taxon>Planctomycetota</taxon>
        <taxon>Planctomycetia</taxon>
        <taxon>Pirellulales</taxon>
        <taxon>Pirellulaceae</taxon>
        <taxon>Bremerella</taxon>
    </lineage>
</organism>
<sequence>MYFFLASLMSADIIYLNKMSMTALLAIFQGGLSEGGVQFMGFFFIPCKMLAGQRSCPVLRQTGEQQGK</sequence>
<proteinExistence type="predicted"/>
<evidence type="ECO:0000313" key="2">
    <source>
        <dbReference type="Proteomes" id="UP000253562"/>
    </source>
</evidence>